<evidence type="ECO:0000313" key="4">
    <source>
        <dbReference type="Proteomes" id="UP000624325"/>
    </source>
</evidence>
<sequence>MKVTLTEFVSLDGVSQGPGSPDEDTTGGFTRGGWLTPHADARFVEAAAHWLSLADGLLVGRRTYEEFAAAWPHITDPDDPFTERMNGLPKYVVSSTLTETPWQPATVLRLDEVADLKRKPGRELQIHGSARLGHALLDAGLVDAVRLVVAPTVVGAGRRLFEHPGRAVGMRLVGHEATPTGMLLLEYETTGDAPVATYTGASELPPTSG</sequence>
<dbReference type="InterPro" id="IPR002734">
    <property type="entry name" value="RibDG_C"/>
</dbReference>
<keyword evidence="4" id="KW-1185">Reference proteome</keyword>
<dbReference type="EMBL" id="BONC01000046">
    <property type="protein sequence ID" value="GIF59358.1"/>
    <property type="molecule type" value="Genomic_DNA"/>
</dbReference>
<comment type="caution">
    <text evidence="3">The sequence shown here is derived from an EMBL/GenBank/DDBJ whole genome shotgun (WGS) entry which is preliminary data.</text>
</comment>
<dbReference type="PANTHER" id="PTHR38011:SF2">
    <property type="entry name" value="BIFUNCTIONAL DEAMINASE-REDUCTASE DOMAIN PROTEIN"/>
    <property type="match status" value="1"/>
</dbReference>
<feature type="domain" description="Bacterial bifunctional deaminase-reductase C-terminal" evidence="2">
    <location>
        <begin position="2"/>
        <end position="184"/>
    </location>
</feature>
<dbReference type="Gene3D" id="3.40.430.10">
    <property type="entry name" value="Dihydrofolate Reductase, subunit A"/>
    <property type="match status" value="1"/>
</dbReference>
<dbReference type="InterPro" id="IPR024072">
    <property type="entry name" value="DHFR-like_dom_sf"/>
</dbReference>
<feature type="region of interest" description="Disordered" evidence="1">
    <location>
        <begin position="9"/>
        <end position="29"/>
    </location>
</feature>
<organism evidence="3 4">
    <name type="scientific">Asanoa iriomotensis</name>
    <dbReference type="NCBI Taxonomy" id="234613"/>
    <lineage>
        <taxon>Bacteria</taxon>
        <taxon>Bacillati</taxon>
        <taxon>Actinomycetota</taxon>
        <taxon>Actinomycetes</taxon>
        <taxon>Micromonosporales</taxon>
        <taxon>Micromonosporaceae</taxon>
        <taxon>Asanoa</taxon>
    </lineage>
</organism>
<protein>
    <submittedName>
        <fullName evidence="3">Deaminase reductase</fullName>
    </submittedName>
</protein>
<dbReference type="Proteomes" id="UP000624325">
    <property type="component" value="Unassembled WGS sequence"/>
</dbReference>
<evidence type="ECO:0000313" key="3">
    <source>
        <dbReference type="EMBL" id="GIF59358.1"/>
    </source>
</evidence>
<reference evidence="3 4" key="1">
    <citation type="submission" date="2021-01" db="EMBL/GenBank/DDBJ databases">
        <title>Whole genome shotgun sequence of Asanoa iriomotensis NBRC 100142.</title>
        <authorList>
            <person name="Komaki H."/>
            <person name="Tamura T."/>
        </authorList>
    </citation>
    <scope>NUCLEOTIDE SEQUENCE [LARGE SCALE GENOMIC DNA]</scope>
    <source>
        <strain evidence="3 4">NBRC 100142</strain>
    </source>
</reference>
<gene>
    <name evidence="3" type="ORF">Air01nite_54530</name>
</gene>
<proteinExistence type="predicted"/>
<dbReference type="Pfam" id="PF01872">
    <property type="entry name" value="RibD_C"/>
    <property type="match status" value="1"/>
</dbReference>
<evidence type="ECO:0000256" key="1">
    <source>
        <dbReference type="SAM" id="MobiDB-lite"/>
    </source>
</evidence>
<dbReference type="PANTHER" id="PTHR38011">
    <property type="entry name" value="DIHYDROFOLATE REDUCTASE FAMILY PROTEIN (AFU_ORTHOLOGUE AFUA_8G06820)"/>
    <property type="match status" value="1"/>
</dbReference>
<dbReference type="SUPFAM" id="SSF53597">
    <property type="entry name" value="Dihydrofolate reductase-like"/>
    <property type="match status" value="1"/>
</dbReference>
<evidence type="ECO:0000259" key="2">
    <source>
        <dbReference type="Pfam" id="PF01872"/>
    </source>
</evidence>
<accession>A0ABQ4C9B5</accession>
<name>A0ABQ4C9B5_9ACTN</name>
<dbReference type="InterPro" id="IPR050765">
    <property type="entry name" value="Riboflavin_Biosynth_HTPR"/>
</dbReference>
<dbReference type="RefSeq" id="WP_203706193.1">
    <property type="nucleotide sequence ID" value="NZ_BAAALU010000004.1"/>
</dbReference>